<sequence>MKTIKCTDCYEENLVTEQRCTRCGRLLDDARREQTRDHFEWQHHDAPNTIVQRSKGGGRNAEKKNTVW</sequence>
<protein>
    <submittedName>
        <fullName evidence="2">Uncharacterized protein</fullName>
    </submittedName>
</protein>
<dbReference type="OrthoDB" id="2382131at2"/>
<evidence type="ECO:0000313" key="2">
    <source>
        <dbReference type="EMBL" id="KEO83739.1"/>
    </source>
</evidence>
<organism evidence="2 3">
    <name type="scientific">Tumebacillus flagellatus</name>
    <dbReference type="NCBI Taxonomy" id="1157490"/>
    <lineage>
        <taxon>Bacteria</taxon>
        <taxon>Bacillati</taxon>
        <taxon>Bacillota</taxon>
        <taxon>Bacilli</taxon>
        <taxon>Bacillales</taxon>
        <taxon>Alicyclobacillaceae</taxon>
        <taxon>Tumebacillus</taxon>
    </lineage>
</organism>
<dbReference type="Proteomes" id="UP000027931">
    <property type="component" value="Unassembled WGS sequence"/>
</dbReference>
<reference evidence="2 3" key="1">
    <citation type="journal article" date="2013" name="Int. J. Syst. Evol. Microbiol.">
        <title>Tumebacillus flagellatus sp. nov., an alpha-amylase/pullulanase-producing bacterium isolated from cassava wastewater.</title>
        <authorList>
            <person name="Wang Q."/>
            <person name="Xie N."/>
            <person name="Qin Y."/>
            <person name="Shen N."/>
            <person name="Zhu J."/>
            <person name="Mi H."/>
            <person name="Huang R."/>
        </authorList>
    </citation>
    <scope>NUCLEOTIDE SEQUENCE [LARGE SCALE GENOMIC DNA]</scope>
    <source>
        <strain evidence="2 3">GST4</strain>
    </source>
</reference>
<accession>A0A074LRL1</accession>
<proteinExistence type="predicted"/>
<dbReference type="AlphaFoldDB" id="A0A074LRL1"/>
<keyword evidence="3" id="KW-1185">Reference proteome</keyword>
<dbReference type="RefSeq" id="WP_038086688.1">
    <property type="nucleotide sequence ID" value="NZ_JMIR01000009.1"/>
</dbReference>
<dbReference type="EMBL" id="JMIR01000009">
    <property type="protein sequence ID" value="KEO83739.1"/>
    <property type="molecule type" value="Genomic_DNA"/>
</dbReference>
<comment type="caution">
    <text evidence="2">The sequence shown here is derived from an EMBL/GenBank/DDBJ whole genome shotgun (WGS) entry which is preliminary data.</text>
</comment>
<gene>
    <name evidence="2" type="ORF">EL26_08800</name>
</gene>
<evidence type="ECO:0000313" key="3">
    <source>
        <dbReference type="Proteomes" id="UP000027931"/>
    </source>
</evidence>
<evidence type="ECO:0000256" key="1">
    <source>
        <dbReference type="SAM" id="MobiDB-lite"/>
    </source>
</evidence>
<dbReference type="STRING" id="1157490.EL26_08800"/>
<feature type="region of interest" description="Disordered" evidence="1">
    <location>
        <begin position="41"/>
        <end position="68"/>
    </location>
</feature>
<name>A0A074LRL1_9BACL</name>
<dbReference type="eggNOG" id="ENOG502ZNZQ">
    <property type="taxonomic scope" value="Bacteria"/>
</dbReference>